<dbReference type="PANTHER" id="PTHR30146">
    <property type="entry name" value="LACI-RELATED TRANSCRIPTIONAL REPRESSOR"/>
    <property type="match status" value="1"/>
</dbReference>
<evidence type="ECO:0000256" key="3">
    <source>
        <dbReference type="ARBA" id="ARBA00023163"/>
    </source>
</evidence>
<sequence length="325" mass="33552">MARVTARDVARAAGVSQATVSFVLNERADQSISEGTRRAVLEAVHRLGYVPSGAARSLRRGRSNVVLCLIPDIPVSQAMEEFRRTLSQVLGESGLTCVFLHTEGGMRLAELWPHVHPAVVLSFGRLDDADAEQIRRTGVALVDDVLGPNGVAAHGLDQAQVGDLQVRHLAARGHTRLGYGAVVDPREDAIAGQRLCGAEEACRALGLPAPVVVPVDYTPESGLEAVGRWTAAGVTAVAAFNDIVALALLSGARALGLDVPGRLAVVGVDDLPVAALARPALTSVAIHATVPATALATLILAEAGKPAPAGSPPGPALRLVVRGSS</sequence>
<dbReference type="Gene3D" id="1.10.260.40">
    <property type="entry name" value="lambda repressor-like DNA-binding domains"/>
    <property type="match status" value="1"/>
</dbReference>
<dbReference type="CDD" id="cd01392">
    <property type="entry name" value="HTH_LacI"/>
    <property type="match status" value="1"/>
</dbReference>
<dbReference type="SUPFAM" id="SSF53822">
    <property type="entry name" value="Periplasmic binding protein-like I"/>
    <property type="match status" value="1"/>
</dbReference>
<evidence type="ECO:0000313" key="5">
    <source>
        <dbReference type="EMBL" id="GAA1835364.1"/>
    </source>
</evidence>
<comment type="caution">
    <text evidence="5">The sequence shown here is derived from an EMBL/GenBank/DDBJ whole genome shotgun (WGS) entry which is preliminary data.</text>
</comment>
<dbReference type="SMART" id="SM00354">
    <property type="entry name" value="HTH_LACI"/>
    <property type="match status" value="1"/>
</dbReference>
<dbReference type="SUPFAM" id="SSF47413">
    <property type="entry name" value="lambda repressor-like DNA-binding domains"/>
    <property type="match status" value="1"/>
</dbReference>
<dbReference type="Pfam" id="PF00356">
    <property type="entry name" value="LacI"/>
    <property type="match status" value="1"/>
</dbReference>
<evidence type="ECO:0000256" key="2">
    <source>
        <dbReference type="ARBA" id="ARBA00023125"/>
    </source>
</evidence>
<dbReference type="GO" id="GO:0003677">
    <property type="term" value="F:DNA binding"/>
    <property type="evidence" value="ECO:0007669"/>
    <property type="project" value="UniProtKB-KW"/>
</dbReference>
<dbReference type="InterPro" id="IPR000843">
    <property type="entry name" value="HTH_LacI"/>
</dbReference>
<dbReference type="CDD" id="cd06267">
    <property type="entry name" value="PBP1_LacI_sugar_binding-like"/>
    <property type="match status" value="1"/>
</dbReference>
<gene>
    <name evidence="5" type="ORF">GCM10009836_12200</name>
</gene>
<keyword evidence="3" id="KW-0804">Transcription</keyword>
<dbReference type="PROSITE" id="PS50932">
    <property type="entry name" value="HTH_LACI_2"/>
    <property type="match status" value="1"/>
</dbReference>
<accession>A0ABN2MU42</accession>
<evidence type="ECO:0000256" key="1">
    <source>
        <dbReference type="ARBA" id="ARBA00023015"/>
    </source>
</evidence>
<dbReference type="InterPro" id="IPR046335">
    <property type="entry name" value="LacI/GalR-like_sensor"/>
</dbReference>
<dbReference type="Gene3D" id="3.40.50.2300">
    <property type="match status" value="2"/>
</dbReference>
<protein>
    <submittedName>
        <fullName evidence="5">LacI family DNA-binding transcriptional regulator</fullName>
    </submittedName>
</protein>
<dbReference type="Pfam" id="PF13377">
    <property type="entry name" value="Peripla_BP_3"/>
    <property type="match status" value="1"/>
</dbReference>
<keyword evidence="6" id="KW-1185">Reference proteome</keyword>
<evidence type="ECO:0000313" key="6">
    <source>
        <dbReference type="Proteomes" id="UP001500449"/>
    </source>
</evidence>
<proteinExistence type="predicted"/>
<feature type="domain" description="HTH lacI-type" evidence="4">
    <location>
        <begin position="4"/>
        <end position="60"/>
    </location>
</feature>
<dbReference type="Proteomes" id="UP001500449">
    <property type="component" value="Unassembled WGS sequence"/>
</dbReference>
<reference evidence="5 6" key="1">
    <citation type="journal article" date="2019" name="Int. J. Syst. Evol. Microbiol.">
        <title>The Global Catalogue of Microorganisms (GCM) 10K type strain sequencing project: providing services to taxonomists for standard genome sequencing and annotation.</title>
        <authorList>
            <consortium name="The Broad Institute Genomics Platform"/>
            <consortium name="The Broad Institute Genome Sequencing Center for Infectious Disease"/>
            <person name="Wu L."/>
            <person name="Ma J."/>
        </authorList>
    </citation>
    <scope>NUCLEOTIDE SEQUENCE [LARGE SCALE GENOMIC DNA]</scope>
    <source>
        <strain evidence="5 6">JCM 16009</strain>
    </source>
</reference>
<keyword evidence="2 5" id="KW-0238">DNA-binding</keyword>
<dbReference type="EMBL" id="BAAAQK010000003">
    <property type="protein sequence ID" value="GAA1835364.1"/>
    <property type="molecule type" value="Genomic_DNA"/>
</dbReference>
<evidence type="ECO:0000259" key="4">
    <source>
        <dbReference type="PROSITE" id="PS50932"/>
    </source>
</evidence>
<name>A0ABN2MU42_9PSEU</name>
<keyword evidence="1" id="KW-0805">Transcription regulation</keyword>
<dbReference type="InterPro" id="IPR028082">
    <property type="entry name" value="Peripla_BP_I"/>
</dbReference>
<dbReference type="InterPro" id="IPR010982">
    <property type="entry name" value="Lambda_DNA-bd_dom_sf"/>
</dbReference>
<organism evidence="5 6">
    <name type="scientific">Pseudonocardia ailaonensis</name>
    <dbReference type="NCBI Taxonomy" id="367279"/>
    <lineage>
        <taxon>Bacteria</taxon>
        <taxon>Bacillati</taxon>
        <taxon>Actinomycetota</taxon>
        <taxon>Actinomycetes</taxon>
        <taxon>Pseudonocardiales</taxon>
        <taxon>Pseudonocardiaceae</taxon>
        <taxon>Pseudonocardia</taxon>
    </lineage>
</organism>
<dbReference type="PANTHER" id="PTHR30146:SF153">
    <property type="entry name" value="LACTOSE OPERON REPRESSOR"/>
    <property type="match status" value="1"/>
</dbReference>